<evidence type="ECO:0000259" key="6">
    <source>
        <dbReference type="SMART" id="SM00576"/>
    </source>
</evidence>
<feature type="region of interest" description="Disordered" evidence="5">
    <location>
        <begin position="187"/>
        <end position="215"/>
    </location>
</feature>
<dbReference type="Pfam" id="PF07524">
    <property type="entry name" value="Bromo_TP"/>
    <property type="match status" value="1"/>
</dbReference>
<name>A0A420H7P3_9PEZI</name>
<protein>
    <submittedName>
        <fullName evidence="7">Transcription initiation factor TFIID subunit 3</fullName>
    </submittedName>
</protein>
<keyword evidence="8" id="KW-1185">Reference proteome</keyword>
<comment type="subcellular location">
    <subcellularLocation>
        <location evidence="1">Nucleus</location>
    </subcellularLocation>
</comment>
<comment type="caution">
    <text evidence="7">The sequence shown here is derived from an EMBL/GenBank/DDBJ whole genome shotgun (WGS) entry which is preliminary data.</text>
</comment>
<dbReference type="GO" id="GO:0003743">
    <property type="term" value="F:translation initiation factor activity"/>
    <property type="evidence" value="ECO:0007669"/>
    <property type="project" value="UniProtKB-KW"/>
</dbReference>
<keyword evidence="3" id="KW-0804">Transcription</keyword>
<dbReference type="EMBL" id="MCBQ01021866">
    <property type="protein sequence ID" value="RKF53452.1"/>
    <property type="molecule type" value="Genomic_DNA"/>
</dbReference>
<keyword evidence="2" id="KW-0805">Transcription regulation</keyword>
<keyword evidence="7" id="KW-0396">Initiation factor</keyword>
<organism evidence="7 8">
    <name type="scientific">Golovinomyces cichoracearum</name>
    <dbReference type="NCBI Taxonomy" id="62708"/>
    <lineage>
        <taxon>Eukaryota</taxon>
        <taxon>Fungi</taxon>
        <taxon>Dikarya</taxon>
        <taxon>Ascomycota</taxon>
        <taxon>Pezizomycotina</taxon>
        <taxon>Leotiomycetes</taxon>
        <taxon>Erysiphales</taxon>
        <taxon>Erysiphaceae</taxon>
        <taxon>Golovinomyces</taxon>
    </lineage>
</organism>
<sequence>MNNPQSLHHSLLRPCVLHILRAAGYHSTRPSVLDALTDLTARYLIILAQSTVRHASLNHSEPELALEVSVQDVRMAMQDCGVLGPEMMMEEQDYDGIEDTRGVDEFINWAMGPKAQEIQRIAFEGNGEVKEDYLTVLKKKQSTTGDDESRYAGTVLGKEAEPRIIKIEGSDITNLIEWRQAIQKSAQDKNNVDFSRQQSPALSSLGSASIESMEF</sequence>
<dbReference type="AlphaFoldDB" id="A0A420H7P3"/>
<reference evidence="7 8" key="1">
    <citation type="journal article" date="2018" name="BMC Genomics">
        <title>Comparative genome analyses reveal sequence features reflecting distinct modes of host-adaptation between dicot and monocot powdery mildew.</title>
        <authorList>
            <person name="Wu Y."/>
            <person name="Ma X."/>
            <person name="Pan Z."/>
            <person name="Kale S.D."/>
            <person name="Song Y."/>
            <person name="King H."/>
            <person name="Zhang Q."/>
            <person name="Presley C."/>
            <person name="Deng X."/>
            <person name="Wei C.I."/>
            <person name="Xiao S."/>
        </authorList>
    </citation>
    <scope>NUCLEOTIDE SEQUENCE [LARGE SCALE GENOMIC DNA]</scope>
    <source>
        <strain evidence="7">UMSG3</strain>
    </source>
</reference>
<dbReference type="GO" id="GO:0005634">
    <property type="term" value="C:nucleus"/>
    <property type="evidence" value="ECO:0007669"/>
    <property type="project" value="UniProtKB-SubCell"/>
</dbReference>
<dbReference type="GO" id="GO:0046982">
    <property type="term" value="F:protein heterodimerization activity"/>
    <property type="evidence" value="ECO:0007669"/>
    <property type="project" value="InterPro"/>
</dbReference>
<evidence type="ECO:0000256" key="1">
    <source>
        <dbReference type="ARBA" id="ARBA00004123"/>
    </source>
</evidence>
<dbReference type="Proteomes" id="UP000283383">
    <property type="component" value="Unassembled WGS sequence"/>
</dbReference>
<evidence type="ECO:0000256" key="2">
    <source>
        <dbReference type="ARBA" id="ARBA00023015"/>
    </source>
</evidence>
<dbReference type="InterPro" id="IPR009072">
    <property type="entry name" value="Histone-fold"/>
</dbReference>
<keyword evidence="4" id="KW-0539">Nucleus</keyword>
<accession>A0A420H7P3</accession>
<proteinExistence type="predicted"/>
<evidence type="ECO:0000313" key="7">
    <source>
        <dbReference type="EMBL" id="RKF53452.1"/>
    </source>
</evidence>
<dbReference type="STRING" id="62708.A0A420H7P3"/>
<keyword evidence="7" id="KW-0648">Protein biosynthesis</keyword>
<evidence type="ECO:0000256" key="3">
    <source>
        <dbReference type="ARBA" id="ARBA00023163"/>
    </source>
</evidence>
<dbReference type="Gene3D" id="1.10.20.10">
    <property type="entry name" value="Histone, subunit A"/>
    <property type="match status" value="1"/>
</dbReference>
<evidence type="ECO:0000256" key="4">
    <source>
        <dbReference type="ARBA" id="ARBA00023242"/>
    </source>
</evidence>
<evidence type="ECO:0000256" key="5">
    <source>
        <dbReference type="SAM" id="MobiDB-lite"/>
    </source>
</evidence>
<feature type="domain" description="Bromodomain associated" evidence="6">
    <location>
        <begin position="5"/>
        <end position="86"/>
    </location>
</feature>
<gene>
    <name evidence="7" type="ORF">GcM3_218007</name>
</gene>
<evidence type="ECO:0000313" key="8">
    <source>
        <dbReference type="Proteomes" id="UP000283383"/>
    </source>
</evidence>
<feature type="compositionally biased region" description="Polar residues" evidence="5">
    <location>
        <begin position="192"/>
        <end position="215"/>
    </location>
</feature>
<dbReference type="SMART" id="SM00576">
    <property type="entry name" value="BTP"/>
    <property type="match status" value="1"/>
</dbReference>
<dbReference type="InterPro" id="IPR006565">
    <property type="entry name" value="BTP"/>
</dbReference>